<evidence type="ECO:0000313" key="2">
    <source>
        <dbReference type="EMBL" id="MBP0725275.1"/>
    </source>
</evidence>
<evidence type="ECO:0000313" key="3">
    <source>
        <dbReference type="Proteomes" id="UP000682134"/>
    </source>
</evidence>
<accession>A0A940NJ19</accession>
<evidence type="ECO:0000259" key="1">
    <source>
        <dbReference type="PROSITE" id="PS51725"/>
    </source>
</evidence>
<gene>
    <name evidence="2" type="ORF">J5Y03_08740</name>
</gene>
<dbReference type="GO" id="GO:0004497">
    <property type="term" value="F:monooxygenase activity"/>
    <property type="evidence" value="ECO:0007669"/>
    <property type="project" value="UniProtKB-KW"/>
</dbReference>
<organism evidence="2 3">
    <name type="scientific">Gottfriedia endophytica</name>
    <dbReference type="NCBI Taxonomy" id="2820819"/>
    <lineage>
        <taxon>Bacteria</taxon>
        <taxon>Bacillati</taxon>
        <taxon>Bacillota</taxon>
        <taxon>Bacilli</taxon>
        <taxon>Bacillales</taxon>
        <taxon>Bacillaceae</taxon>
        <taxon>Gottfriedia</taxon>
    </lineage>
</organism>
<reference evidence="2" key="1">
    <citation type="submission" date="2021-04" db="EMBL/GenBank/DDBJ databases">
        <title>Genome seq and assembly of Bacillus sp.</title>
        <authorList>
            <person name="Chhetri G."/>
        </authorList>
    </citation>
    <scope>NUCLEOTIDE SEQUENCE</scope>
    <source>
        <strain evidence="2">RG28</strain>
    </source>
</reference>
<dbReference type="Proteomes" id="UP000682134">
    <property type="component" value="Unassembled WGS sequence"/>
</dbReference>
<dbReference type="EMBL" id="JAGIYQ010000005">
    <property type="protein sequence ID" value="MBP0725275.1"/>
    <property type="molecule type" value="Genomic_DNA"/>
</dbReference>
<dbReference type="PROSITE" id="PS51725">
    <property type="entry name" value="ABM"/>
    <property type="match status" value="1"/>
</dbReference>
<feature type="domain" description="ABM" evidence="1">
    <location>
        <begin position="4"/>
        <end position="93"/>
    </location>
</feature>
<comment type="caution">
    <text evidence="2">The sequence shown here is derived from an EMBL/GenBank/DDBJ whole genome shotgun (WGS) entry which is preliminary data.</text>
</comment>
<keyword evidence="3" id="KW-1185">Reference proteome</keyword>
<name>A0A940NJ19_9BACI</name>
<dbReference type="InterPro" id="IPR011008">
    <property type="entry name" value="Dimeric_a/b-barrel"/>
</dbReference>
<dbReference type="RefSeq" id="WP_209404673.1">
    <property type="nucleotide sequence ID" value="NZ_JAGIYQ010000005.1"/>
</dbReference>
<dbReference type="SUPFAM" id="SSF54909">
    <property type="entry name" value="Dimeric alpha+beta barrel"/>
    <property type="match status" value="1"/>
</dbReference>
<sequence>MSKFGLYGKFTALEGKRDTLVEILLEAAKSMENLDDCEIYTINVSDNDPDSVFVYEVWSSQSAHQESLTLESTKTLIQRAKPIIAGMEMINKLIPKGGKGVSLVGSNELKK</sequence>
<dbReference type="AlphaFoldDB" id="A0A940NJ19"/>
<dbReference type="Gene3D" id="3.30.70.100">
    <property type="match status" value="1"/>
</dbReference>
<keyword evidence="2" id="KW-0560">Oxidoreductase</keyword>
<proteinExistence type="predicted"/>
<dbReference type="Pfam" id="PF03992">
    <property type="entry name" value="ABM"/>
    <property type="match status" value="1"/>
</dbReference>
<protein>
    <submittedName>
        <fullName evidence="2">Antibiotic biosynthesis monooxygenase</fullName>
    </submittedName>
</protein>
<keyword evidence="2" id="KW-0503">Monooxygenase</keyword>
<dbReference type="InterPro" id="IPR007138">
    <property type="entry name" value="ABM_dom"/>
</dbReference>